<accession>A0A6B8TTQ4</accession>
<feature type="region of interest" description="Disordered" evidence="1">
    <location>
        <begin position="118"/>
        <end position="151"/>
    </location>
</feature>
<dbReference type="AlphaFoldDB" id="A0A6B8TTQ4"/>
<dbReference type="KEGG" id="cxe:FOB82_05945"/>
<evidence type="ECO:0000313" key="2">
    <source>
        <dbReference type="EMBL" id="QGS34563.1"/>
    </source>
</evidence>
<organism evidence="2 3">
    <name type="scientific">Corynebacterium xerosis</name>
    <dbReference type="NCBI Taxonomy" id="1725"/>
    <lineage>
        <taxon>Bacteria</taxon>
        <taxon>Bacillati</taxon>
        <taxon>Actinomycetota</taxon>
        <taxon>Actinomycetes</taxon>
        <taxon>Mycobacteriales</taxon>
        <taxon>Corynebacteriaceae</taxon>
        <taxon>Corynebacterium</taxon>
    </lineage>
</organism>
<reference evidence="2 3" key="1">
    <citation type="submission" date="2019-11" db="EMBL/GenBank/DDBJ databases">
        <title>FDA dAtabase for Regulatory Grade micrObial Sequences (FDA-ARGOS): Supporting development and validation of Infectious Disease Dx tests.</title>
        <authorList>
            <person name="Kerrigan L."/>
            <person name="Long C."/>
            <person name="Tallon L."/>
            <person name="Sadzewicz L."/>
            <person name="Vavikolanu K."/>
            <person name="Mehta A."/>
            <person name="Aluvathingal J."/>
            <person name="Nadendla S."/>
            <person name="Yan Y."/>
            <person name="Sichtig H."/>
        </authorList>
    </citation>
    <scope>NUCLEOTIDE SEQUENCE [LARGE SCALE GENOMIC DNA]</scope>
    <source>
        <strain evidence="2 3">FDAARGOS_674</strain>
    </source>
</reference>
<dbReference type="RefSeq" id="WP_155868716.1">
    <property type="nucleotide sequence ID" value="NZ_CP046322.1"/>
</dbReference>
<sequence length="343" mass="37953">MASPTDTTIRTHPSGVILLRDQTTLGTKELRRRFRTGGLRRITRGVYATGEDRPRYEEYRLRAAAAGLIHSDATVTGTGAAALHGLDFLYPPGLIVDVLSPRVNGSRKSGFVRLRQHRNSHGEAEDVTAEDTARGAQEDRGNGDTLTSAGIRTTSPAHSAIEAAMIHGPRSGLVISESALWKGKCRREDLAAALNATPNRKGRPAARFVSRFARDRSQSVGETLTTWCIWKAGLPEPLQQVDIFDEHGQWVAKVDFFWPKLGIIIEFDGEVKMSGEYGDPVTAARKRLERDTALTNLGMRILHLKWAEVFTEAGIPTIRSFYGQFERFGGGYIGTWRLADLRR</sequence>
<dbReference type="EMBL" id="CP046322">
    <property type="protein sequence ID" value="QGS34563.1"/>
    <property type="molecule type" value="Genomic_DNA"/>
</dbReference>
<evidence type="ECO:0008006" key="4">
    <source>
        <dbReference type="Google" id="ProtNLM"/>
    </source>
</evidence>
<dbReference type="Proteomes" id="UP000426857">
    <property type="component" value="Chromosome"/>
</dbReference>
<proteinExistence type="predicted"/>
<name>A0A6B8TTQ4_9CORY</name>
<protein>
    <recommendedName>
        <fullName evidence="4">Type IV toxin-antitoxin system AbiEi family antitoxin domain-containing protein</fullName>
    </recommendedName>
</protein>
<gene>
    <name evidence="2" type="ORF">FOB82_05945</name>
</gene>
<feature type="compositionally biased region" description="Basic and acidic residues" evidence="1">
    <location>
        <begin position="131"/>
        <end position="142"/>
    </location>
</feature>
<evidence type="ECO:0000313" key="3">
    <source>
        <dbReference type="Proteomes" id="UP000426857"/>
    </source>
</evidence>
<evidence type="ECO:0000256" key="1">
    <source>
        <dbReference type="SAM" id="MobiDB-lite"/>
    </source>
</evidence>